<sequence>MAVSDLSDVERGKVRAACTTLGIDEPSSQSKNIHEEDEKFLLFYGVLTEILREVVGKKLPKSPSYLPPKLYRDLKSGWSVVDDLLSQVMPRARLTQRTKFYRIVVLTVIDYIHNLENVPVGTKTVVAQLQNCPALLHQQFPGYLQAGLMSLVLRWGSSSNT</sequence>
<gene>
    <name evidence="1" type="ORF">LCGC14_2471580</name>
</gene>
<evidence type="ECO:0000313" key="1">
    <source>
        <dbReference type="EMBL" id="KKL18833.1"/>
    </source>
</evidence>
<feature type="non-terminal residue" evidence="1">
    <location>
        <position position="161"/>
    </location>
</feature>
<accession>A0A0F9E460</accession>
<name>A0A0F9E460_9ZZZZ</name>
<dbReference type="EMBL" id="LAZR01038716">
    <property type="protein sequence ID" value="KKL18833.1"/>
    <property type="molecule type" value="Genomic_DNA"/>
</dbReference>
<proteinExistence type="predicted"/>
<organism evidence="1">
    <name type="scientific">marine sediment metagenome</name>
    <dbReference type="NCBI Taxonomy" id="412755"/>
    <lineage>
        <taxon>unclassified sequences</taxon>
        <taxon>metagenomes</taxon>
        <taxon>ecological metagenomes</taxon>
    </lineage>
</organism>
<reference evidence="1" key="1">
    <citation type="journal article" date="2015" name="Nature">
        <title>Complex archaea that bridge the gap between prokaryotes and eukaryotes.</title>
        <authorList>
            <person name="Spang A."/>
            <person name="Saw J.H."/>
            <person name="Jorgensen S.L."/>
            <person name="Zaremba-Niedzwiedzka K."/>
            <person name="Martijn J."/>
            <person name="Lind A.E."/>
            <person name="van Eijk R."/>
            <person name="Schleper C."/>
            <person name="Guy L."/>
            <person name="Ettema T.J."/>
        </authorList>
    </citation>
    <scope>NUCLEOTIDE SEQUENCE</scope>
</reference>
<dbReference type="AlphaFoldDB" id="A0A0F9E460"/>
<protein>
    <submittedName>
        <fullName evidence="1">Uncharacterized protein</fullName>
    </submittedName>
</protein>
<comment type="caution">
    <text evidence="1">The sequence shown here is derived from an EMBL/GenBank/DDBJ whole genome shotgun (WGS) entry which is preliminary data.</text>
</comment>